<protein>
    <recommendedName>
        <fullName evidence="4">Cell division protein FtsL</fullName>
    </recommendedName>
</protein>
<dbReference type="EMBL" id="MFKT01000027">
    <property type="protein sequence ID" value="OGG52554.1"/>
    <property type="molecule type" value="Genomic_DNA"/>
</dbReference>
<reference evidence="2 3" key="1">
    <citation type="journal article" date="2016" name="Nat. Commun.">
        <title>Thousands of microbial genomes shed light on interconnected biogeochemical processes in an aquifer system.</title>
        <authorList>
            <person name="Anantharaman K."/>
            <person name="Brown C.T."/>
            <person name="Hug L.A."/>
            <person name="Sharon I."/>
            <person name="Castelle C.J."/>
            <person name="Probst A.J."/>
            <person name="Thomas B.C."/>
            <person name="Singh A."/>
            <person name="Wilkins M.J."/>
            <person name="Karaoz U."/>
            <person name="Brodie E.L."/>
            <person name="Williams K.H."/>
            <person name="Hubbard S.S."/>
            <person name="Banfield J.F."/>
        </authorList>
    </citation>
    <scope>NUCLEOTIDE SEQUENCE [LARGE SCALE GENOMIC DNA]</scope>
</reference>
<gene>
    <name evidence="2" type="ORF">A2851_01580</name>
</gene>
<dbReference type="Proteomes" id="UP000176863">
    <property type="component" value="Unassembled WGS sequence"/>
</dbReference>
<evidence type="ECO:0000313" key="2">
    <source>
        <dbReference type="EMBL" id="OGG52554.1"/>
    </source>
</evidence>
<evidence type="ECO:0008006" key="4">
    <source>
        <dbReference type="Google" id="ProtNLM"/>
    </source>
</evidence>
<keyword evidence="1" id="KW-0812">Transmembrane</keyword>
<dbReference type="AlphaFoldDB" id="A0A1F6CTS8"/>
<sequence>MTKLLKISKYKPSIFQGRLDFASAQGGMSLLMEHPLERIVVRTLSIVLIALICGYLYFVSASVLNVIARKEALAQTAKIEGAIGGLESRYFALSHGIQPSAGTSLGLSPVKQTQYVYRLGNVGVATRVARNEI</sequence>
<keyword evidence="1" id="KW-0472">Membrane</keyword>
<accession>A0A1F6CTS8</accession>
<feature type="transmembrane region" description="Helical" evidence="1">
    <location>
        <begin position="39"/>
        <end position="58"/>
    </location>
</feature>
<keyword evidence="1" id="KW-1133">Transmembrane helix</keyword>
<evidence type="ECO:0000313" key="3">
    <source>
        <dbReference type="Proteomes" id="UP000176863"/>
    </source>
</evidence>
<organism evidence="2 3">
    <name type="scientific">Candidatus Kaiserbacteria bacterium RIFCSPHIGHO2_01_FULL_53_29</name>
    <dbReference type="NCBI Taxonomy" id="1798480"/>
    <lineage>
        <taxon>Bacteria</taxon>
        <taxon>Candidatus Kaiseribacteriota</taxon>
    </lineage>
</organism>
<dbReference type="STRING" id="1798480.A2851_01580"/>
<proteinExistence type="predicted"/>
<name>A0A1F6CTS8_9BACT</name>
<comment type="caution">
    <text evidence="2">The sequence shown here is derived from an EMBL/GenBank/DDBJ whole genome shotgun (WGS) entry which is preliminary data.</text>
</comment>
<evidence type="ECO:0000256" key="1">
    <source>
        <dbReference type="SAM" id="Phobius"/>
    </source>
</evidence>